<name>A0A164P021_9NOCA</name>
<dbReference type="STRING" id="455432.AWN90_23275"/>
<dbReference type="Proteomes" id="UP000076512">
    <property type="component" value="Unassembled WGS sequence"/>
</dbReference>
<dbReference type="AlphaFoldDB" id="A0A164P021"/>
<evidence type="ECO:0000259" key="1">
    <source>
        <dbReference type="PROSITE" id="PS50075"/>
    </source>
</evidence>
<dbReference type="Pfam" id="PF00550">
    <property type="entry name" value="PP-binding"/>
    <property type="match status" value="1"/>
</dbReference>
<proteinExistence type="predicted"/>
<dbReference type="Gene3D" id="1.10.1200.10">
    <property type="entry name" value="ACP-like"/>
    <property type="match status" value="1"/>
</dbReference>
<sequence length="96" mass="10188">MRTNGIPDELNPASAGRAEFLLTVRELIAANLGLEPAGVPPDAHLFELPGVDSLKLVQGLVAIEQRLGLVLDEDVAIGVRTVADLADVLWQANSHL</sequence>
<keyword evidence="3" id="KW-1185">Reference proteome</keyword>
<dbReference type="OrthoDB" id="4742015at2"/>
<comment type="caution">
    <text evidence="2">The sequence shown here is derived from an EMBL/GenBank/DDBJ whole genome shotgun (WGS) entry which is preliminary data.</text>
</comment>
<evidence type="ECO:0000313" key="2">
    <source>
        <dbReference type="EMBL" id="KZM74937.1"/>
    </source>
</evidence>
<gene>
    <name evidence="2" type="ORF">AWN90_23275</name>
</gene>
<evidence type="ECO:0000313" key="3">
    <source>
        <dbReference type="Proteomes" id="UP000076512"/>
    </source>
</evidence>
<protein>
    <recommendedName>
        <fullName evidence="1">Carrier domain-containing protein</fullName>
    </recommendedName>
</protein>
<feature type="domain" description="Carrier" evidence="1">
    <location>
        <begin position="18"/>
        <end position="93"/>
    </location>
</feature>
<organism evidence="2 3">
    <name type="scientific">Nocardia terpenica</name>
    <dbReference type="NCBI Taxonomy" id="455432"/>
    <lineage>
        <taxon>Bacteria</taxon>
        <taxon>Bacillati</taxon>
        <taxon>Actinomycetota</taxon>
        <taxon>Actinomycetes</taxon>
        <taxon>Mycobacteriales</taxon>
        <taxon>Nocardiaceae</taxon>
        <taxon>Nocardia</taxon>
    </lineage>
</organism>
<dbReference type="EMBL" id="LWGR01000004">
    <property type="protein sequence ID" value="KZM74937.1"/>
    <property type="molecule type" value="Genomic_DNA"/>
</dbReference>
<reference evidence="2 3" key="1">
    <citation type="submission" date="2016-04" db="EMBL/GenBank/DDBJ databases">
        <authorList>
            <person name="Evans L.H."/>
            <person name="Alamgir A."/>
            <person name="Owens N."/>
            <person name="Weber N.D."/>
            <person name="Virtaneva K."/>
            <person name="Barbian K."/>
            <person name="Babar A."/>
            <person name="Rosenke K."/>
        </authorList>
    </citation>
    <scope>NUCLEOTIDE SEQUENCE [LARGE SCALE GENOMIC DNA]</scope>
    <source>
        <strain evidence="2 3">IFM 0406</strain>
    </source>
</reference>
<accession>A0A164P021</accession>
<dbReference type="SUPFAM" id="SSF47336">
    <property type="entry name" value="ACP-like"/>
    <property type="match status" value="1"/>
</dbReference>
<dbReference type="InterPro" id="IPR036736">
    <property type="entry name" value="ACP-like_sf"/>
</dbReference>
<dbReference type="InterPro" id="IPR009081">
    <property type="entry name" value="PP-bd_ACP"/>
</dbReference>
<dbReference type="PROSITE" id="PS50075">
    <property type="entry name" value="CARRIER"/>
    <property type="match status" value="1"/>
</dbReference>
<dbReference type="RefSeq" id="WP_067586859.1">
    <property type="nucleotide sequence ID" value="NZ_JABMCZ010000005.1"/>
</dbReference>